<gene>
    <name evidence="4" type="ORF">M378DRAFT_183626</name>
</gene>
<dbReference type="Proteomes" id="UP000054549">
    <property type="component" value="Unassembled WGS sequence"/>
</dbReference>
<dbReference type="InterPro" id="IPR046700">
    <property type="entry name" value="DUF6570"/>
</dbReference>
<dbReference type="EMBL" id="KN818224">
    <property type="protein sequence ID" value="KIL70014.1"/>
    <property type="molecule type" value="Genomic_DNA"/>
</dbReference>
<dbReference type="InterPro" id="IPR025476">
    <property type="entry name" value="Helitron_helicase-like"/>
</dbReference>
<dbReference type="STRING" id="946122.A0A0C2TRY2"/>
<feature type="compositionally biased region" description="Basic and acidic residues" evidence="1">
    <location>
        <begin position="79"/>
        <end position="94"/>
    </location>
</feature>
<organism evidence="4 5">
    <name type="scientific">Amanita muscaria (strain Koide BX008)</name>
    <dbReference type="NCBI Taxonomy" id="946122"/>
    <lineage>
        <taxon>Eukaryota</taxon>
        <taxon>Fungi</taxon>
        <taxon>Dikarya</taxon>
        <taxon>Basidiomycota</taxon>
        <taxon>Agaricomycotina</taxon>
        <taxon>Agaricomycetes</taxon>
        <taxon>Agaricomycetidae</taxon>
        <taxon>Agaricales</taxon>
        <taxon>Pluteineae</taxon>
        <taxon>Amanitaceae</taxon>
        <taxon>Amanita</taxon>
    </lineage>
</organism>
<dbReference type="OrthoDB" id="432234at2759"/>
<dbReference type="HOGENOM" id="CLU_001248_6_1_1"/>
<dbReference type="AlphaFoldDB" id="A0A0C2TRY2"/>
<accession>A0A0C2TRY2</accession>
<evidence type="ECO:0000259" key="2">
    <source>
        <dbReference type="Pfam" id="PF14214"/>
    </source>
</evidence>
<keyword evidence="5" id="KW-1185">Reference proteome</keyword>
<protein>
    <submittedName>
        <fullName evidence="4">Uncharacterized protein</fullName>
    </submittedName>
</protein>
<feature type="domain" description="Helitron helicase-like" evidence="2">
    <location>
        <begin position="415"/>
        <end position="612"/>
    </location>
</feature>
<feature type="region of interest" description="Disordered" evidence="1">
    <location>
        <begin position="68"/>
        <end position="94"/>
    </location>
</feature>
<evidence type="ECO:0000313" key="4">
    <source>
        <dbReference type="EMBL" id="KIL70014.1"/>
    </source>
</evidence>
<name>A0A0C2TRY2_AMAMK</name>
<sequence>MSSDLGDLSILTVREIHDLLRGILIIPRSVRMRRETLVQHVSLNANIFVVRRIHDAIEAKKTRRDSTVAESAVSRKRKRAEEQSSRRTVRRIEEQSSPCRDTALFLQLPSDTQTLQCYRQFHAATSSAALSSAVCAVCARERCSRELRIIRLSLIPHATRLVPTYSHPEHDLFSGLLLEPEGVVYETMDGEPRRGLRGNVCTYELDMAGAASMIQGNLMPRPLAVLPSVISVTFIGQGDLSKKYLKPIFRTNNPQYFGDIDIDPARLRLLPNDDVPDELVSAVRQSTEVGIVDQEGAGYVPSEFHCPADCADVVPLQISGTVDTDLTRLTANEMMLWGLSNLWNQDREGGYRIRHGNCPVNDFGRPRSSDRSGDQATAENAVQTNFFEKAFPCLFPYGHGGLEGDQQVLVPFREHVQWALDYFDRRFRKHEVFPFLSFGILQRREALGSAQARIMATLSLEKLEQARTDEERGVHNSDPSVALLKRHVNATAGRVMGAEQSRIKLRSQIWSTAIYLGPPYVWITINPSNLHDPIAQFFVGENIDLDHFSATAGPETAKYFHFMIRTILETLFQIKTSKFKVESQMGVLGEVSAYFGTVESQGRGTLHLHLLLWLQHAPSSDEIAELLKSETFRARVVAYISLNFRAYLPGLESAESVKAIPCHRDVAYSLPPNPDFPDYLDLLKRNELALARAEQVHTCKVRRCLIPDKHGRLVCKRKAPFECANADYVLESGKWGPKRLYAFMNGWVPAILVNARCNNDGKLLTNGGDTKKITFYVTSYAAKKQGKHFNMSAVLADGFAFHLNHPRSAYLEDIRDNQRLLLFRLVHSINREQELSAPMVMSYLMGWGDVYRSHTYSAIYWSSFVAALFKCFPELDSEKRNPDLLSLLLSSQAEGGSQTWYGYSCF</sequence>
<reference evidence="4 5" key="1">
    <citation type="submission" date="2014-04" db="EMBL/GenBank/DDBJ databases">
        <title>Evolutionary Origins and Diversification of the Mycorrhizal Mutualists.</title>
        <authorList>
            <consortium name="DOE Joint Genome Institute"/>
            <consortium name="Mycorrhizal Genomics Consortium"/>
            <person name="Kohler A."/>
            <person name="Kuo A."/>
            <person name="Nagy L.G."/>
            <person name="Floudas D."/>
            <person name="Copeland A."/>
            <person name="Barry K.W."/>
            <person name="Cichocki N."/>
            <person name="Veneault-Fourrey C."/>
            <person name="LaButti K."/>
            <person name="Lindquist E.A."/>
            <person name="Lipzen A."/>
            <person name="Lundell T."/>
            <person name="Morin E."/>
            <person name="Murat C."/>
            <person name="Riley R."/>
            <person name="Ohm R."/>
            <person name="Sun H."/>
            <person name="Tunlid A."/>
            <person name="Henrissat B."/>
            <person name="Grigoriev I.V."/>
            <person name="Hibbett D.S."/>
            <person name="Martin F."/>
        </authorList>
    </citation>
    <scope>NUCLEOTIDE SEQUENCE [LARGE SCALE GENOMIC DNA]</scope>
    <source>
        <strain evidence="4 5">Koide BX008</strain>
    </source>
</reference>
<dbReference type="InParanoid" id="A0A0C2TRY2"/>
<evidence type="ECO:0000256" key="1">
    <source>
        <dbReference type="SAM" id="MobiDB-lite"/>
    </source>
</evidence>
<evidence type="ECO:0000313" key="5">
    <source>
        <dbReference type="Proteomes" id="UP000054549"/>
    </source>
</evidence>
<dbReference type="Pfam" id="PF20209">
    <property type="entry name" value="DUF6570"/>
    <property type="match status" value="1"/>
</dbReference>
<feature type="domain" description="DUF6570" evidence="3">
    <location>
        <begin position="191"/>
        <end position="248"/>
    </location>
</feature>
<proteinExistence type="predicted"/>
<evidence type="ECO:0000259" key="3">
    <source>
        <dbReference type="Pfam" id="PF20209"/>
    </source>
</evidence>
<dbReference type="Pfam" id="PF14214">
    <property type="entry name" value="Helitron_like_N"/>
    <property type="match status" value="1"/>
</dbReference>